<dbReference type="SUPFAM" id="SSF52540">
    <property type="entry name" value="P-loop containing nucleoside triphosphate hydrolases"/>
    <property type="match status" value="1"/>
</dbReference>
<gene>
    <name evidence="5" type="ORF">LKD36_08295</name>
</gene>
<dbReference type="InterPro" id="IPR027417">
    <property type="entry name" value="P-loop_NTPase"/>
</dbReference>
<proteinExistence type="predicted"/>
<accession>A0AAE3A856</accession>
<organism evidence="5 6">
    <name type="scientific">Hominiventricola filiformis</name>
    <dbReference type="NCBI Taxonomy" id="2885352"/>
    <lineage>
        <taxon>Bacteria</taxon>
        <taxon>Bacillati</taxon>
        <taxon>Bacillota</taxon>
        <taxon>Clostridia</taxon>
        <taxon>Lachnospirales</taxon>
        <taxon>Lachnospiraceae</taxon>
        <taxon>Hominiventricola</taxon>
    </lineage>
</organism>
<dbReference type="PANTHER" id="PTHR42939">
    <property type="entry name" value="ABC TRANSPORTER ATP-BINDING PROTEIN ALBC-RELATED"/>
    <property type="match status" value="1"/>
</dbReference>
<evidence type="ECO:0000313" key="5">
    <source>
        <dbReference type="EMBL" id="MCC2126178.1"/>
    </source>
</evidence>
<dbReference type="Pfam" id="PF00005">
    <property type="entry name" value="ABC_tran"/>
    <property type="match status" value="1"/>
</dbReference>
<name>A0AAE3A856_9FIRM</name>
<keyword evidence="1" id="KW-0813">Transport</keyword>
<dbReference type="EMBL" id="JAJEPS010000006">
    <property type="protein sequence ID" value="MCC2126178.1"/>
    <property type="molecule type" value="Genomic_DNA"/>
</dbReference>
<evidence type="ECO:0000256" key="3">
    <source>
        <dbReference type="ARBA" id="ARBA00022840"/>
    </source>
</evidence>
<keyword evidence="3 5" id="KW-0067">ATP-binding</keyword>
<dbReference type="GO" id="GO:0005524">
    <property type="term" value="F:ATP binding"/>
    <property type="evidence" value="ECO:0007669"/>
    <property type="project" value="UniProtKB-KW"/>
</dbReference>
<dbReference type="PROSITE" id="PS00211">
    <property type="entry name" value="ABC_TRANSPORTER_1"/>
    <property type="match status" value="1"/>
</dbReference>
<reference evidence="5 6" key="1">
    <citation type="submission" date="2021-10" db="EMBL/GenBank/DDBJ databases">
        <title>Anaerobic single-cell dispensing facilitates the cultivation of human gut bacteria.</title>
        <authorList>
            <person name="Afrizal A."/>
        </authorList>
    </citation>
    <scope>NUCLEOTIDE SEQUENCE [LARGE SCALE GENOMIC DNA]</scope>
    <source>
        <strain evidence="5 6">CLA-AA-H276</strain>
    </source>
</reference>
<evidence type="ECO:0000313" key="6">
    <source>
        <dbReference type="Proteomes" id="UP001198220"/>
    </source>
</evidence>
<dbReference type="PROSITE" id="PS50893">
    <property type="entry name" value="ABC_TRANSPORTER_2"/>
    <property type="match status" value="1"/>
</dbReference>
<evidence type="ECO:0000256" key="1">
    <source>
        <dbReference type="ARBA" id="ARBA00022448"/>
    </source>
</evidence>
<dbReference type="AlphaFoldDB" id="A0AAE3A856"/>
<dbReference type="Proteomes" id="UP001198220">
    <property type="component" value="Unassembled WGS sequence"/>
</dbReference>
<dbReference type="PANTHER" id="PTHR42939:SF3">
    <property type="entry name" value="ABC TRANSPORTER ATP-BINDING COMPONENT"/>
    <property type="match status" value="1"/>
</dbReference>
<evidence type="ECO:0000256" key="2">
    <source>
        <dbReference type="ARBA" id="ARBA00022741"/>
    </source>
</evidence>
<sequence>MIRLEQAEKQYKNFHLDCSMEVQEGMVTGLIGPNGAGKSTTFRLLTGLAKPEAGRVEIFGKEISELMAEDRRKIGVVWSDAGFSGYLMGKDLIAVLKNMYPAFDEGWFQKKCEEFHLPMDKKLKDFSAGMKAKLKVLSAVANGDVRLLILDEPTAGMDVMVREQILDLLREFMMPGDRSILISSHISSDLEGFCDDVYLMNQGKIILHEDVDTLLEQYGILKVTTEQYDTLDKEYLLRVKKEDYGYACLTGQKDFYQENWPQIIVEKGTIDQIMTMMVEGK</sequence>
<evidence type="ECO:0000259" key="4">
    <source>
        <dbReference type="PROSITE" id="PS50893"/>
    </source>
</evidence>
<dbReference type="SMART" id="SM00382">
    <property type="entry name" value="AAA"/>
    <property type="match status" value="1"/>
</dbReference>
<dbReference type="InterPro" id="IPR003439">
    <property type="entry name" value="ABC_transporter-like_ATP-bd"/>
</dbReference>
<dbReference type="InterPro" id="IPR017871">
    <property type="entry name" value="ABC_transporter-like_CS"/>
</dbReference>
<dbReference type="CDD" id="cd03230">
    <property type="entry name" value="ABC_DR_subfamily_A"/>
    <property type="match status" value="1"/>
</dbReference>
<dbReference type="RefSeq" id="WP_118769935.1">
    <property type="nucleotide sequence ID" value="NZ_JAJEPS010000006.1"/>
</dbReference>
<dbReference type="InterPro" id="IPR003593">
    <property type="entry name" value="AAA+_ATPase"/>
</dbReference>
<keyword evidence="2" id="KW-0547">Nucleotide-binding</keyword>
<dbReference type="GO" id="GO:0016887">
    <property type="term" value="F:ATP hydrolysis activity"/>
    <property type="evidence" value="ECO:0007669"/>
    <property type="project" value="InterPro"/>
</dbReference>
<comment type="caution">
    <text evidence="5">The sequence shown here is derived from an EMBL/GenBank/DDBJ whole genome shotgun (WGS) entry which is preliminary data.</text>
</comment>
<feature type="domain" description="ABC transporter" evidence="4">
    <location>
        <begin position="2"/>
        <end position="227"/>
    </location>
</feature>
<dbReference type="Gene3D" id="3.40.50.300">
    <property type="entry name" value="P-loop containing nucleotide triphosphate hydrolases"/>
    <property type="match status" value="1"/>
</dbReference>
<dbReference type="InterPro" id="IPR051782">
    <property type="entry name" value="ABC_Transporter_VariousFunc"/>
</dbReference>
<keyword evidence="6" id="KW-1185">Reference proteome</keyword>
<protein>
    <submittedName>
        <fullName evidence="5">ABC transporter ATP-binding protein</fullName>
    </submittedName>
</protein>